<feature type="signal peptide" evidence="2">
    <location>
        <begin position="1"/>
        <end position="29"/>
    </location>
</feature>
<name>A0A3N9PZC7_9BACL</name>
<reference evidence="3 4" key="1">
    <citation type="submission" date="2018-11" db="EMBL/GenBank/DDBJ databases">
        <title>Genome sequence of strain 7197.</title>
        <authorList>
            <person name="Gao J."/>
            <person name="Sun J."/>
        </authorList>
    </citation>
    <scope>NUCLEOTIDE SEQUENCE [LARGE SCALE GENOMIC DNA]</scope>
    <source>
        <strain evidence="3 4">7197</strain>
    </source>
</reference>
<dbReference type="CDD" id="cd13665">
    <property type="entry name" value="PBP2_TRAP_Dctp3_4"/>
    <property type="match status" value="1"/>
</dbReference>
<dbReference type="EMBL" id="RQPI01000008">
    <property type="protein sequence ID" value="RQW10566.1"/>
    <property type="molecule type" value="Genomic_DNA"/>
</dbReference>
<keyword evidence="4" id="KW-1185">Reference proteome</keyword>
<dbReference type="GO" id="GO:0055085">
    <property type="term" value="P:transmembrane transport"/>
    <property type="evidence" value="ECO:0007669"/>
    <property type="project" value="InterPro"/>
</dbReference>
<evidence type="ECO:0000313" key="3">
    <source>
        <dbReference type="EMBL" id="RQW10566.1"/>
    </source>
</evidence>
<dbReference type="RefSeq" id="WP_124696318.1">
    <property type="nucleotide sequence ID" value="NZ_JBHUFE010000010.1"/>
</dbReference>
<feature type="chain" id="PRO_5018164066" evidence="2">
    <location>
        <begin position="30"/>
        <end position="354"/>
    </location>
</feature>
<proteinExistence type="predicted"/>
<dbReference type="Pfam" id="PF03480">
    <property type="entry name" value="DctP"/>
    <property type="match status" value="1"/>
</dbReference>
<dbReference type="PROSITE" id="PS51257">
    <property type="entry name" value="PROKAR_LIPOPROTEIN"/>
    <property type="match status" value="1"/>
</dbReference>
<protein>
    <submittedName>
        <fullName evidence="3">TRAP transporter substrate-binding protein</fullName>
    </submittedName>
</protein>
<keyword evidence="1 2" id="KW-0732">Signal</keyword>
<dbReference type="InterPro" id="IPR038404">
    <property type="entry name" value="TRAP_DctP_sf"/>
</dbReference>
<dbReference type="Proteomes" id="UP000282529">
    <property type="component" value="Unassembled WGS sequence"/>
</dbReference>
<comment type="caution">
    <text evidence="3">The sequence shown here is derived from an EMBL/GenBank/DDBJ whole genome shotgun (WGS) entry which is preliminary data.</text>
</comment>
<evidence type="ECO:0000256" key="1">
    <source>
        <dbReference type="ARBA" id="ARBA00022729"/>
    </source>
</evidence>
<dbReference type="Gene3D" id="3.40.190.170">
    <property type="entry name" value="Bacterial extracellular solute-binding protein, family 7"/>
    <property type="match status" value="1"/>
</dbReference>
<dbReference type="PANTHER" id="PTHR33376:SF15">
    <property type="entry name" value="BLL6794 PROTEIN"/>
    <property type="match status" value="1"/>
</dbReference>
<dbReference type="OrthoDB" id="9776801at2"/>
<evidence type="ECO:0000256" key="2">
    <source>
        <dbReference type="SAM" id="SignalP"/>
    </source>
</evidence>
<dbReference type="PANTHER" id="PTHR33376">
    <property type="match status" value="1"/>
</dbReference>
<gene>
    <name evidence="3" type="ORF">EH198_14970</name>
</gene>
<dbReference type="InterPro" id="IPR018389">
    <property type="entry name" value="DctP_fam"/>
</dbReference>
<dbReference type="NCBIfam" id="NF037995">
    <property type="entry name" value="TRAP_S1"/>
    <property type="match status" value="1"/>
</dbReference>
<organism evidence="3 4">
    <name type="scientific">Paenibacillus rhizophilus</name>
    <dbReference type="NCBI Taxonomy" id="1850366"/>
    <lineage>
        <taxon>Bacteria</taxon>
        <taxon>Bacillati</taxon>
        <taxon>Bacillota</taxon>
        <taxon>Bacilli</taxon>
        <taxon>Bacillales</taxon>
        <taxon>Paenibacillaceae</taxon>
        <taxon>Paenibacillus</taxon>
    </lineage>
</organism>
<accession>A0A3N9PZC7</accession>
<evidence type="ECO:0000313" key="4">
    <source>
        <dbReference type="Proteomes" id="UP000282529"/>
    </source>
</evidence>
<dbReference type="AlphaFoldDB" id="A0A3N9PZC7"/>
<sequence>MRRFWIGVMSVFMVVVLAACGGNANTANAPEETGAANAAASNDKPIELNYAFFAPASTFPAKQMEKWKEEVEKRTNGKVVVNLFPGGTLLAANNMYDGVKSKVADIGLSVMTYEPGKFPLLTIAELPSGFPSGKVASQVIFDLLKEYPQDSFKDLKVITAFATEPAYIQTKAAVASLNDIKGKQIRISGALAPLLKELGASPVGMSQAESVEAMQTGVIEGYVSSREVLMDLKLAEMAKFVTDYPLSVSTFAAVMNMDTWNSLPPDVQQVIEELGPEMAAWAGEYLDNHVKEAMDWSMKEEGLKVITLTPEEKQAWDAKLKPLQDKAVADLEAQGLPAEQFKKRLDELKASYSK</sequence>